<dbReference type="InterPro" id="IPR004794">
    <property type="entry name" value="Eubact_RibD"/>
</dbReference>
<feature type="active site" description="Proton donor" evidence="14">
    <location>
        <position position="55"/>
    </location>
</feature>
<feature type="binding site" evidence="15">
    <location>
        <position position="189"/>
    </location>
    <ligand>
        <name>substrate</name>
    </ligand>
</feature>
<dbReference type="CDD" id="cd01284">
    <property type="entry name" value="Riboflavin_deaminase-reductase"/>
    <property type="match status" value="1"/>
</dbReference>
<dbReference type="KEGG" id="echi:FKX85_06275"/>
<dbReference type="PROSITE" id="PS00903">
    <property type="entry name" value="CYT_DCMP_DEAMINASES_1"/>
    <property type="match status" value="1"/>
</dbReference>
<dbReference type="GO" id="GO:0008835">
    <property type="term" value="F:diaminohydroxyphosphoribosylaminopyrimidine deaminase activity"/>
    <property type="evidence" value="ECO:0007669"/>
    <property type="project" value="UniProtKB-EC"/>
</dbReference>
<keyword evidence="11 13" id="KW-0560">Oxidoreductase</keyword>
<evidence type="ECO:0000256" key="9">
    <source>
        <dbReference type="ARBA" id="ARBA00022833"/>
    </source>
</evidence>
<accession>A0A514CFR0</accession>
<evidence type="ECO:0000313" key="19">
    <source>
        <dbReference type="Proteomes" id="UP000316614"/>
    </source>
</evidence>
<feature type="binding site" evidence="15">
    <location>
        <position position="286"/>
    </location>
    <ligand>
        <name>substrate</name>
    </ligand>
</feature>
<comment type="function">
    <text evidence="1 13">Converts 2,5-diamino-6-(ribosylamino)-4(3h)-pyrimidinone 5'-phosphate into 5-amino-6-(ribosylamino)-2,4(1h,3h)-pyrimidinedione 5'-phosphate.</text>
</comment>
<evidence type="ECO:0000256" key="10">
    <source>
        <dbReference type="ARBA" id="ARBA00022857"/>
    </source>
</evidence>
<feature type="binding site" evidence="15">
    <location>
        <position position="209"/>
    </location>
    <ligand>
        <name>substrate</name>
    </ligand>
</feature>
<dbReference type="NCBIfam" id="TIGR00326">
    <property type="entry name" value="eubact_ribD"/>
    <property type="match status" value="1"/>
</dbReference>
<evidence type="ECO:0000256" key="12">
    <source>
        <dbReference type="ARBA" id="ARBA00023268"/>
    </source>
</evidence>
<dbReference type="EC" id="3.5.4.26" evidence="13"/>
<evidence type="ECO:0000256" key="6">
    <source>
        <dbReference type="ARBA" id="ARBA00022619"/>
    </source>
</evidence>
<dbReference type="PANTHER" id="PTHR38011">
    <property type="entry name" value="DIHYDROFOLATE REDUCTASE FAMILY PROTEIN (AFU_ORTHOLOGUE AFUA_8G06820)"/>
    <property type="match status" value="1"/>
</dbReference>
<proteinExistence type="inferred from homology"/>
<feature type="binding site" evidence="15">
    <location>
        <position position="159"/>
    </location>
    <ligand>
        <name>NADP(+)</name>
        <dbReference type="ChEBI" id="CHEBI:58349"/>
    </ligand>
</feature>
<organism evidence="18 19">
    <name type="scientific">Echinicola soli</name>
    <dbReference type="NCBI Taxonomy" id="2591634"/>
    <lineage>
        <taxon>Bacteria</taxon>
        <taxon>Pseudomonadati</taxon>
        <taxon>Bacteroidota</taxon>
        <taxon>Cytophagia</taxon>
        <taxon>Cytophagales</taxon>
        <taxon>Cyclobacteriaceae</taxon>
        <taxon>Echinicola</taxon>
    </lineage>
</organism>
<keyword evidence="19" id="KW-1185">Reference proteome</keyword>
<evidence type="ECO:0000256" key="4">
    <source>
        <dbReference type="ARBA" id="ARBA00005259"/>
    </source>
</evidence>
<comment type="similarity">
    <text evidence="5 13">In the C-terminal section; belongs to the HTP reductase family.</text>
</comment>
<keyword evidence="12" id="KW-0511">Multifunctional enzyme</keyword>
<keyword evidence="9 13" id="KW-0862">Zinc</keyword>
<feature type="binding site" evidence="15">
    <location>
        <position position="205"/>
    </location>
    <ligand>
        <name>NADP(+)</name>
        <dbReference type="ChEBI" id="CHEBI:58349"/>
    </ligand>
</feature>
<dbReference type="FunFam" id="3.40.140.10:FF:000025">
    <property type="entry name" value="Riboflavin biosynthesis protein RibD"/>
    <property type="match status" value="1"/>
</dbReference>
<feature type="binding site" evidence="16">
    <location>
        <position position="80"/>
    </location>
    <ligand>
        <name>Zn(2+)</name>
        <dbReference type="ChEBI" id="CHEBI:29105"/>
        <note>catalytic</note>
    </ligand>
</feature>
<evidence type="ECO:0000313" key="18">
    <source>
        <dbReference type="EMBL" id="QDH78661.1"/>
    </source>
</evidence>
<dbReference type="Gene3D" id="3.40.430.10">
    <property type="entry name" value="Dihydrofolate Reductase, subunit A"/>
    <property type="match status" value="1"/>
</dbReference>
<feature type="binding site" evidence="16">
    <location>
        <position position="53"/>
    </location>
    <ligand>
        <name>Zn(2+)</name>
        <dbReference type="ChEBI" id="CHEBI:29105"/>
        <note>catalytic</note>
    </ligand>
</feature>
<dbReference type="AlphaFoldDB" id="A0A514CFR0"/>
<feature type="binding site" evidence="15">
    <location>
        <position position="175"/>
    </location>
    <ligand>
        <name>NADP(+)</name>
        <dbReference type="ChEBI" id="CHEBI:58349"/>
    </ligand>
</feature>
<dbReference type="EMBL" id="CP041253">
    <property type="protein sequence ID" value="QDH78661.1"/>
    <property type="molecule type" value="Genomic_DNA"/>
</dbReference>
<comment type="catalytic activity">
    <reaction evidence="13">
        <text>2,5-diamino-6-hydroxy-4-(5-phosphoribosylamino)-pyrimidine + H2O + H(+) = 5-amino-6-(5-phospho-D-ribosylamino)uracil + NH4(+)</text>
        <dbReference type="Rhea" id="RHEA:21868"/>
        <dbReference type="ChEBI" id="CHEBI:15377"/>
        <dbReference type="ChEBI" id="CHEBI:15378"/>
        <dbReference type="ChEBI" id="CHEBI:28938"/>
        <dbReference type="ChEBI" id="CHEBI:58453"/>
        <dbReference type="ChEBI" id="CHEBI:58614"/>
        <dbReference type="EC" id="3.5.4.26"/>
    </reaction>
</comment>
<dbReference type="GO" id="GO:0009231">
    <property type="term" value="P:riboflavin biosynthetic process"/>
    <property type="evidence" value="ECO:0007669"/>
    <property type="project" value="UniProtKB-UniPathway"/>
</dbReference>
<evidence type="ECO:0000259" key="17">
    <source>
        <dbReference type="PROSITE" id="PS51747"/>
    </source>
</evidence>
<dbReference type="PIRSF" id="PIRSF006769">
    <property type="entry name" value="RibD"/>
    <property type="match status" value="1"/>
</dbReference>
<dbReference type="GO" id="GO:0008270">
    <property type="term" value="F:zinc ion binding"/>
    <property type="evidence" value="ECO:0007669"/>
    <property type="project" value="InterPro"/>
</dbReference>
<evidence type="ECO:0000256" key="8">
    <source>
        <dbReference type="ARBA" id="ARBA00022801"/>
    </source>
</evidence>
<sequence>MTLTADEKYMLRALELAELGRGNVSPNPMVGCVIVHNDAIIGEGYHMKYGGPHAEPNAVNSVKEQALLKESTVYVTLEPCAHFGKTPPCANLLVEKQVEKVVIAVADSNPLVGGKGIKILQDAGIEVVTGVLERHARQLNKRFFTTIEKKRPYVILKWAQTKDGFIARANYDSKWISNSYCRQLVHKWRAEEDAIMVGTKTAHFDDPKLNVRDWHGENPLRIVLDKQLTLDKNLHLFDHSIPTLCYNLLKDESEKNLTYVKLKDHFDIEDILNDLHHRKVQSVIIEGGSYLLQKFIQSELWDEARVFTGNDTFESGIVAPKLKQRASETLNIMGDCLEIFEQNKPHS</sequence>
<evidence type="ECO:0000256" key="16">
    <source>
        <dbReference type="PIRSR" id="PIRSR006769-3"/>
    </source>
</evidence>
<feature type="binding site" evidence="15">
    <location>
        <position position="173"/>
    </location>
    <ligand>
        <name>substrate</name>
    </ligand>
</feature>
<evidence type="ECO:0000256" key="5">
    <source>
        <dbReference type="ARBA" id="ARBA00007417"/>
    </source>
</evidence>
<reference evidence="18 19" key="1">
    <citation type="submission" date="2019-06" db="EMBL/GenBank/DDBJ databases">
        <title>Echinicola alkalisoli sp. nov. isolated from saline soil.</title>
        <authorList>
            <person name="Sun J.-Q."/>
            <person name="Xu L."/>
        </authorList>
    </citation>
    <scope>NUCLEOTIDE SEQUENCE [LARGE SCALE GENOMIC DNA]</scope>
    <source>
        <strain evidence="18 19">LN3S3</strain>
    </source>
</reference>
<evidence type="ECO:0000256" key="7">
    <source>
        <dbReference type="ARBA" id="ARBA00022723"/>
    </source>
</evidence>
<dbReference type="Proteomes" id="UP000316614">
    <property type="component" value="Chromosome"/>
</dbReference>
<dbReference type="Pfam" id="PF00383">
    <property type="entry name" value="dCMP_cyt_deam_1"/>
    <property type="match status" value="1"/>
</dbReference>
<dbReference type="EC" id="1.1.1.193" evidence="13"/>
<evidence type="ECO:0000256" key="14">
    <source>
        <dbReference type="PIRSR" id="PIRSR006769-1"/>
    </source>
</evidence>
<dbReference type="PANTHER" id="PTHR38011:SF7">
    <property type="entry name" value="2,5-DIAMINO-6-RIBOSYLAMINO-4(3H)-PYRIMIDINONE 5'-PHOSPHATE REDUCTASE"/>
    <property type="match status" value="1"/>
</dbReference>
<evidence type="ECO:0000256" key="3">
    <source>
        <dbReference type="ARBA" id="ARBA00004910"/>
    </source>
</evidence>
<protein>
    <recommendedName>
        <fullName evidence="13">Riboflavin biosynthesis protein RibD</fullName>
    </recommendedName>
    <domain>
        <recommendedName>
            <fullName evidence="13">Diaminohydroxyphosphoribosylaminopyrimidine deaminase</fullName>
            <shortName evidence="13">DRAP deaminase</shortName>
            <ecNumber evidence="13">3.5.4.26</ecNumber>
        </recommendedName>
        <alternativeName>
            <fullName evidence="13">Riboflavin-specific deaminase</fullName>
        </alternativeName>
    </domain>
    <domain>
        <recommendedName>
            <fullName evidence="13">5-amino-6-(5-phosphoribosylamino)uracil reductase</fullName>
            <ecNumber evidence="13">1.1.1.193</ecNumber>
        </recommendedName>
        <alternativeName>
            <fullName evidence="13">HTP reductase</fullName>
        </alternativeName>
    </domain>
</protein>
<dbReference type="InterPro" id="IPR016192">
    <property type="entry name" value="APOBEC/CMP_deaminase_Zn-bd"/>
</dbReference>
<feature type="binding site" evidence="15">
    <location>
        <position position="201"/>
    </location>
    <ligand>
        <name>NADP(+)</name>
        <dbReference type="ChEBI" id="CHEBI:58349"/>
    </ligand>
</feature>
<dbReference type="InterPro" id="IPR050765">
    <property type="entry name" value="Riboflavin_Biosynth_HTPR"/>
</dbReference>
<gene>
    <name evidence="18" type="primary">ribD</name>
    <name evidence="18" type="ORF">FKX85_06275</name>
</gene>
<comment type="catalytic activity">
    <reaction evidence="13">
        <text>5-amino-6-(5-phospho-D-ribitylamino)uracil + NADP(+) = 5-amino-6-(5-phospho-D-ribosylamino)uracil + NADPH + H(+)</text>
        <dbReference type="Rhea" id="RHEA:17845"/>
        <dbReference type="ChEBI" id="CHEBI:15378"/>
        <dbReference type="ChEBI" id="CHEBI:57783"/>
        <dbReference type="ChEBI" id="CHEBI:58349"/>
        <dbReference type="ChEBI" id="CHEBI:58421"/>
        <dbReference type="ChEBI" id="CHEBI:58453"/>
        <dbReference type="EC" id="1.1.1.193"/>
    </reaction>
</comment>
<feature type="domain" description="CMP/dCMP-type deaminase" evidence="17">
    <location>
        <begin position="4"/>
        <end position="127"/>
    </location>
</feature>
<feature type="binding site" evidence="15">
    <location>
        <position position="212"/>
    </location>
    <ligand>
        <name>substrate</name>
    </ligand>
</feature>
<keyword evidence="8 13" id="KW-0378">Hydrolase</keyword>
<dbReference type="GO" id="GO:0008703">
    <property type="term" value="F:5-amino-6-(5-phosphoribosylamino)uracil reductase activity"/>
    <property type="evidence" value="ECO:0007669"/>
    <property type="project" value="UniProtKB-EC"/>
</dbReference>
<evidence type="ECO:0000256" key="1">
    <source>
        <dbReference type="ARBA" id="ARBA00002151"/>
    </source>
</evidence>
<evidence type="ECO:0000256" key="13">
    <source>
        <dbReference type="PIRNR" id="PIRNR006769"/>
    </source>
</evidence>
<feature type="binding site" evidence="16">
    <location>
        <position position="89"/>
    </location>
    <ligand>
        <name>Zn(2+)</name>
        <dbReference type="ChEBI" id="CHEBI:29105"/>
        <note>catalytic</note>
    </ligand>
</feature>
<name>A0A514CFR0_9BACT</name>
<evidence type="ECO:0000256" key="2">
    <source>
        <dbReference type="ARBA" id="ARBA00004882"/>
    </source>
</evidence>
<comment type="pathway">
    <text evidence="2 13">Cofactor biosynthesis; riboflavin biosynthesis; 5-amino-6-(D-ribitylamino)uracil from GTP: step 2/4.</text>
</comment>
<dbReference type="InterPro" id="IPR002125">
    <property type="entry name" value="CMP_dCMP_dom"/>
</dbReference>
<dbReference type="InterPro" id="IPR016193">
    <property type="entry name" value="Cytidine_deaminase-like"/>
</dbReference>
<comment type="similarity">
    <text evidence="4 13">In the N-terminal section; belongs to the cytidine and deoxycytidylate deaminase family.</text>
</comment>
<dbReference type="PROSITE" id="PS51747">
    <property type="entry name" value="CYT_DCMP_DEAMINASES_2"/>
    <property type="match status" value="1"/>
</dbReference>
<dbReference type="InterPro" id="IPR002734">
    <property type="entry name" value="RibDG_C"/>
</dbReference>
<dbReference type="UniPathway" id="UPA00275">
    <property type="reaction ID" value="UER00401"/>
</dbReference>
<keyword evidence="10 13" id="KW-0521">NADP</keyword>
<dbReference type="InterPro" id="IPR024072">
    <property type="entry name" value="DHFR-like_dom_sf"/>
</dbReference>
<dbReference type="SUPFAM" id="SSF53597">
    <property type="entry name" value="Dihydrofolate reductase-like"/>
    <property type="match status" value="1"/>
</dbReference>
<keyword evidence="6 13" id="KW-0686">Riboflavin biosynthesis</keyword>
<dbReference type="RefSeq" id="WP_141613915.1">
    <property type="nucleotide sequence ID" value="NZ_CP041253.1"/>
</dbReference>
<comment type="cofactor">
    <cofactor evidence="13 16">
        <name>Zn(2+)</name>
        <dbReference type="ChEBI" id="CHEBI:29105"/>
    </cofactor>
    <text evidence="13 16">Binds 1 zinc ion.</text>
</comment>
<evidence type="ECO:0000256" key="15">
    <source>
        <dbReference type="PIRSR" id="PIRSR006769-2"/>
    </source>
</evidence>
<dbReference type="Gene3D" id="3.40.140.10">
    <property type="entry name" value="Cytidine Deaminase, domain 2"/>
    <property type="match status" value="1"/>
</dbReference>
<evidence type="ECO:0000256" key="11">
    <source>
        <dbReference type="ARBA" id="ARBA00023002"/>
    </source>
</evidence>
<comment type="pathway">
    <text evidence="3 13">Cofactor biosynthesis; riboflavin biosynthesis; 5-amino-6-(D-ribitylamino)uracil from GTP: step 3/4.</text>
</comment>
<dbReference type="Pfam" id="PF01872">
    <property type="entry name" value="RibD_C"/>
    <property type="match status" value="1"/>
</dbReference>
<dbReference type="SUPFAM" id="SSF53927">
    <property type="entry name" value="Cytidine deaminase-like"/>
    <property type="match status" value="1"/>
</dbReference>
<keyword evidence="7 13" id="KW-0479">Metal-binding</keyword>
<dbReference type="OrthoDB" id="9800865at2"/>